<feature type="binding site" evidence="9">
    <location>
        <position position="36"/>
    </location>
    <ligand>
        <name>FMN</name>
        <dbReference type="ChEBI" id="CHEBI:58210"/>
    </ligand>
</feature>
<evidence type="ECO:0000256" key="5">
    <source>
        <dbReference type="ARBA" id="ARBA00022630"/>
    </source>
</evidence>
<evidence type="ECO:0000313" key="12">
    <source>
        <dbReference type="Proteomes" id="UP000307768"/>
    </source>
</evidence>
<dbReference type="PIRSF" id="PIRSF000164">
    <property type="entry name" value="DHO_oxidase"/>
    <property type="match status" value="1"/>
</dbReference>
<feature type="binding site" evidence="9">
    <location>
        <begin position="209"/>
        <end position="210"/>
    </location>
    <ligand>
        <name>substrate</name>
    </ligand>
</feature>
<feature type="binding site" evidence="9">
    <location>
        <position position="142"/>
    </location>
    <ligand>
        <name>substrate</name>
    </ligand>
</feature>
<keyword evidence="5 9" id="KW-0285">Flavoprotein</keyword>
<comment type="similarity">
    <text evidence="3 9">Belongs to the dihydroorotate dehydrogenase family. Type 1 subfamily.</text>
</comment>
<dbReference type="PANTHER" id="PTHR48109">
    <property type="entry name" value="DIHYDROOROTATE DEHYDROGENASE (QUINONE), MITOCHONDRIAL-RELATED"/>
    <property type="match status" value="1"/>
</dbReference>
<feature type="binding site" evidence="9">
    <location>
        <position position="142"/>
    </location>
    <ligand>
        <name>FMN</name>
        <dbReference type="ChEBI" id="CHEBI:58210"/>
    </ligand>
</feature>
<feature type="active site" description="Nucleophile" evidence="9">
    <location>
        <position position="145"/>
    </location>
</feature>
<dbReference type="EC" id="1.3.-.-" evidence="9"/>
<evidence type="ECO:0000259" key="10">
    <source>
        <dbReference type="Pfam" id="PF01180"/>
    </source>
</evidence>
<dbReference type="NCBIfam" id="NF005574">
    <property type="entry name" value="PRK07259.1"/>
    <property type="match status" value="1"/>
</dbReference>
<feature type="binding site" evidence="9">
    <location>
        <begin position="261"/>
        <end position="262"/>
    </location>
    <ligand>
        <name>FMN</name>
        <dbReference type="ChEBI" id="CHEBI:58210"/>
    </ligand>
</feature>
<dbReference type="GO" id="GO:0006207">
    <property type="term" value="P:'de novo' pyrimidine nucleobase biosynthetic process"/>
    <property type="evidence" value="ECO:0007669"/>
    <property type="project" value="InterPro"/>
</dbReference>
<proteinExistence type="inferred from homology"/>
<feature type="binding site" evidence="9">
    <location>
        <begin position="84"/>
        <end position="88"/>
    </location>
    <ligand>
        <name>substrate</name>
    </ligand>
</feature>
<evidence type="ECO:0000256" key="4">
    <source>
        <dbReference type="ARBA" id="ARBA00022490"/>
    </source>
</evidence>
<dbReference type="SUPFAM" id="SSF51395">
    <property type="entry name" value="FMN-linked oxidoreductases"/>
    <property type="match status" value="1"/>
</dbReference>
<dbReference type="FunFam" id="3.20.20.70:FF:000027">
    <property type="entry name" value="Dihydropyrimidine dehydrogenase [NADP(+)]"/>
    <property type="match status" value="1"/>
</dbReference>
<dbReference type="HAMAP" id="MF_00224">
    <property type="entry name" value="DHO_dh_type1"/>
    <property type="match status" value="1"/>
</dbReference>
<dbReference type="OrthoDB" id="9794954at2"/>
<evidence type="ECO:0000256" key="1">
    <source>
        <dbReference type="ARBA" id="ARBA00004496"/>
    </source>
</evidence>
<keyword evidence="7 9" id="KW-0665">Pyrimidine biosynthesis</keyword>
<sequence length="321" mass="33468">MSYAPHDFGGPISPDEVDLSVDLCGVALPNPVMTASGCAAAGRELDQFFDVAELGAIVTKSIMLNPRSGRATPRMAETPSGMLNSIGLQGPGIDAFLARDLPWLVQRGARAVVSIAGDKPADYVELARRVGQAPGVAAIEVNISCPNVENRGLVFACDAESSYRVIEECRPHIPDDIPVFAKLTPDVTDIATIAGAVADAGADGVTVINTLLGLTMDPDTLRPRLGGVTGGLSGPAVRPVAVRAVWQIRKALPDLPILGVGGIRTGFDALEFVLAGADAVQVGTVIFNDPGAPMRVVRELRDELAVRGIRSLDTVRNAAHG</sequence>
<comment type="caution">
    <text evidence="9">Lacks conserved residue(s) required for the propagation of feature annotation.</text>
</comment>
<evidence type="ECO:0000256" key="6">
    <source>
        <dbReference type="ARBA" id="ARBA00022643"/>
    </source>
</evidence>
<dbReference type="Gene3D" id="3.20.20.70">
    <property type="entry name" value="Aldolase class I"/>
    <property type="match status" value="1"/>
</dbReference>
<dbReference type="InterPro" id="IPR049622">
    <property type="entry name" value="Dihydroorotate_DH_I"/>
</dbReference>
<feature type="binding site" evidence="9">
    <location>
        <begin position="283"/>
        <end position="284"/>
    </location>
    <ligand>
        <name>FMN</name>
        <dbReference type="ChEBI" id="CHEBI:58210"/>
    </ligand>
</feature>
<evidence type="ECO:0000313" key="11">
    <source>
        <dbReference type="EMBL" id="KAA1423254.1"/>
    </source>
</evidence>
<name>A0A5Q6RZ14_9ACTN</name>
<evidence type="ECO:0000256" key="7">
    <source>
        <dbReference type="ARBA" id="ARBA00022975"/>
    </source>
</evidence>
<dbReference type="EMBL" id="VDFQ02000002">
    <property type="protein sequence ID" value="KAA1423254.1"/>
    <property type="molecule type" value="Genomic_DNA"/>
</dbReference>
<dbReference type="Proteomes" id="UP000307768">
    <property type="component" value="Unassembled WGS sequence"/>
</dbReference>
<feature type="binding site" evidence="9">
    <location>
        <position position="182"/>
    </location>
    <ligand>
        <name>FMN</name>
        <dbReference type="ChEBI" id="CHEBI:58210"/>
    </ligand>
</feature>
<dbReference type="PANTHER" id="PTHR48109:SF1">
    <property type="entry name" value="DIHYDROOROTATE DEHYDROGENASE (FUMARATE)"/>
    <property type="match status" value="1"/>
</dbReference>
<dbReference type="GO" id="GO:0004152">
    <property type="term" value="F:dihydroorotate dehydrogenase activity"/>
    <property type="evidence" value="ECO:0007669"/>
    <property type="project" value="UniProtKB-UniRule"/>
</dbReference>
<keyword evidence="8 9" id="KW-0560">Oxidoreductase</keyword>
<dbReference type="AlphaFoldDB" id="A0A5Q6RZ14"/>
<dbReference type="Pfam" id="PF01180">
    <property type="entry name" value="DHO_dh"/>
    <property type="match status" value="1"/>
</dbReference>
<dbReference type="GO" id="GO:0044205">
    <property type="term" value="P:'de novo' UMP biosynthetic process"/>
    <property type="evidence" value="ECO:0007669"/>
    <property type="project" value="UniProtKB-UniRule"/>
</dbReference>
<dbReference type="RefSeq" id="WP_149768773.1">
    <property type="nucleotide sequence ID" value="NZ_VDFQ02000002.1"/>
</dbReference>
<dbReference type="PROSITE" id="PS00912">
    <property type="entry name" value="DHODEHASE_2"/>
    <property type="match status" value="1"/>
</dbReference>
<keyword evidence="6 9" id="KW-0288">FMN</keyword>
<feature type="binding site" evidence="9">
    <location>
        <position position="208"/>
    </location>
    <ligand>
        <name>FMN</name>
        <dbReference type="ChEBI" id="CHEBI:58210"/>
    </ligand>
</feature>
<comment type="cofactor">
    <cofactor evidence="9">
        <name>FMN</name>
        <dbReference type="ChEBI" id="CHEBI:58210"/>
    </cofactor>
    <text evidence="9">Binds 1 FMN per subunit.</text>
</comment>
<dbReference type="InterPro" id="IPR013785">
    <property type="entry name" value="Aldolase_TIM"/>
</dbReference>
<evidence type="ECO:0000256" key="9">
    <source>
        <dbReference type="HAMAP-Rule" id="MF_00224"/>
    </source>
</evidence>
<feature type="domain" description="Dihydroorotate dehydrogenase catalytic" evidence="10">
    <location>
        <begin position="19"/>
        <end position="304"/>
    </location>
</feature>
<comment type="subcellular location">
    <subcellularLocation>
        <location evidence="1 9">Cytoplasm</location>
    </subcellularLocation>
</comment>
<dbReference type="InterPro" id="IPR050074">
    <property type="entry name" value="DHO_dehydrogenase"/>
</dbReference>
<feature type="binding site" evidence="9">
    <location>
        <begin position="60"/>
        <end position="61"/>
    </location>
    <ligand>
        <name>FMN</name>
        <dbReference type="ChEBI" id="CHEBI:58210"/>
    </ligand>
</feature>
<protein>
    <recommendedName>
        <fullName evidence="9">Dihydroorotate dehydrogenase</fullName>
        <shortName evidence="9">DHOD</shortName>
        <shortName evidence="9">DHODase</shortName>
        <shortName evidence="9">DHOdehase</shortName>
        <ecNumber evidence="9">1.3.-.-</ecNumber>
    </recommendedName>
</protein>
<dbReference type="GO" id="GO:0005737">
    <property type="term" value="C:cytoplasm"/>
    <property type="evidence" value="ECO:0007669"/>
    <property type="project" value="UniProtKB-SubCell"/>
</dbReference>
<evidence type="ECO:0000256" key="3">
    <source>
        <dbReference type="ARBA" id="ARBA00008008"/>
    </source>
</evidence>
<evidence type="ECO:0000256" key="8">
    <source>
        <dbReference type="ARBA" id="ARBA00023002"/>
    </source>
</evidence>
<dbReference type="InterPro" id="IPR024920">
    <property type="entry name" value="Dihydroorotate_DH_1"/>
</dbReference>
<dbReference type="NCBIfam" id="TIGR01037">
    <property type="entry name" value="pyrD_sub1_fam"/>
    <property type="match status" value="1"/>
</dbReference>
<evidence type="ECO:0000256" key="2">
    <source>
        <dbReference type="ARBA" id="ARBA00004725"/>
    </source>
</evidence>
<comment type="catalytic activity">
    <reaction evidence="9">
        <text>(S)-dihydroorotate + A = orotate + AH2</text>
        <dbReference type="Rhea" id="RHEA:18073"/>
        <dbReference type="ChEBI" id="CHEBI:13193"/>
        <dbReference type="ChEBI" id="CHEBI:17499"/>
        <dbReference type="ChEBI" id="CHEBI:30839"/>
        <dbReference type="ChEBI" id="CHEBI:30864"/>
    </reaction>
</comment>
<feature type="binding site" evidence="9">
    <location>
        <position position="234"/>
    </location>
    <ligand>
        <name>FMN</name>
        <dbReference type="ChEBI" id="CHEBI:58210"/>
    </ligand>
</feature>
<comment type="pathway">
    <text evidence="2 9">Pyrimidine metabolism; UMP biosynthesis via de novo pathway.</text>
</comment>
<dbReference type="InterPro" id="IPR005720">
    <property type="entry name" value="Dihydroorotate_DH_cat"/>
</dbReference>
<feature type="binding site" evidence="9">
    <location>
        <position position="60"/>
    </location>
    <ligand>
        <name>substrate</name>
    </ligand>
</feature>
<dbReference type="CDD" id="cd04740">
    <property type="entry name" value="DHOD_1B_like"/>
    <property type="match status" value="1"/>
</dbReference>
<keyword evidence="4 9" id="KW-0963">Cytoplasm</keyword>
<reference evidence="11 12" key="1">
    <citation type="submission" date="2019-09" db="EMBL/GenBank/DDBJ databases">
        <title>Mumia zhuanghuii sp. nov. isolated from the intestinal contents of plateau pika (Ochotona curzoniae) in the Qinghai-Tibet plateau of China.</title>
        <authorList>
            <person name="Tian Z."/>
        </authorList>
    </citation>
    <scope>NUCLEOTIDE SEQUENCE [LARGE SCALE GENOMIC DNA]</scope>
    <source>
        <strain evidence="12">350</strain>
    </source>
</reference>
<organism evidence="11 12">
    <name type="scientific">Mumia zhuanghuii</name>
    <dbReference type="NCBI Taxonomy" id="2585211"/>
    <lineage>
        <taxon>Bacteria</taxon>
        <taxon>Bacillati</taxon>
        <taxon>Actinomycetota</taxon>
        <taxon>Actinomycetes</taxon>
        <taxon>Propionibacteriales</taxon>
        <taxon>Nocardioidaceae</taxon>
        <taxon>Mumia</taxon>
    </lineage>
</organism>
<comment type="function">
    <text evidence="9">Catalyzes the conversion of dihydroorotate to orotate.</text>
</comment>
<dbReference type="InterPro" id="IPR033888">
    <property type="entry name" value="DHOD_1B"/>
</dbReference>
<comment type="caution">
    <text evidence="11">The sequence shown here is derived from an EMBL/GenBank/DDBJ whole genome shotgun (WGS) entry which is preliminary data.</text>
</comment>
<dbReference type="InterPro" id="IPR001295">
    <property type="entry name" value="Dihydroorotate_DH_CS"/>
</dbReference>
<dbReference type="InterPro" id="IPR012135">
    <property type="entry name" value="Dihydroorotate_DH_1_2"/>
</dbReference>
<gene>
    <name evidence="9" type="primary">pyrD</name>
    <name evidence="11" type="ORF">FE697_006400</name>
</gene>
<dbReference type="UniPathway" id="UPA00070"/>
<accession>A0A5Q6RZ14</accession>